<evidence type="ECO:0000256" key="8">
    <source>
        <dbReference type="ARBA" id="ARBA00023136"/>
    </source>
</evidence>
<feature type="transmembrane region" description="Helical" evidence="13">
    <location>
        <begin position="203"/>
        <end position="227"/>
    </location>
</feature>
<feature type="transmembrane region" description="Helical" evidence="13">
    <location>
        <begin position="84"/>
        <end position="103"/>
    </location>
</feature>
<evidence type="ECO:0000256" key="5">
    <source>
        <dbReference type="ARBA" id="ARBA00022989"/>
    </source>
</evidence>
<evidence type="ECO:0000313" key="15">
    <source>
        <dbReference type="EMBL" id="KAK3510604.1"/>
    </source>
</evidence>
<feature type="transmembrane region" description="Helical" evidence="13">
    <location>
        <begin position="154"/>
        <end position="173"/>
    </location>
</feature>
<dbReference type="GO" id="GO:0002250">
    <property type="term" value="P:adaptive immune response"/>
    <property type="evidence" value="ECO:0007669"/>
    <property type="project" value="UniProtKB-KW"/>
</dbReference>
<dbReference type="PRINTS" id="PR00237">
    <property type="entry name" value="GPCRRHODOPSN"/>
</dbReference>
<dbReference type="InterPro" id="IPR000276">
    <property type="entry name" value="GPCR_Rhodpsn"/>
</dbReference>
<evidence type="ECO:0000256" key="9">
    <source>
        <dbReference type="ARBA" id="ARBA00023157"/>
    </source>
</evidence>
<evidence type="ECO:0000256" key="13">
    <source>
        <dbReference type="SAM" id="Phobius"/>
    </source>
</evidence>
<feature type="domain" description="G-protein coupled receptors family 1 profile" evidence="14">
    <location>
        <begin position="54"/>
        <end position="314"/>
    </location>
</feature>
<dbReference type="Pfam" id="PF00001">
    <property type="entry name" value="7tm_1"/>
    <property type="match status" value="1"/>
</dbReference>
<dbReference type="EMBL" id="JAUCMX010000025">
    <property type="protein sequence ID" value="KAK3510604.1"/>
    <property type="molecule type" value="Genomic_DNA"/>
</dbReference>
<organism evidence="15 16">
    <name type="scientific">Hemibagrus guttatus</name>
    <dbReference type="NCBI Taxonomy" id="175788"/>
    <lineage>
        <taxon>Eukaryota</taxon>
        <taxon>Metazoa</taxon>
        <taxon>Chordata</taxon>
        <taxon>Craniata</taxon>
        <taxon>Vertebrata</taxon>
        <taxon>Euteleostomi</taxon>
        <taxon>Actinopterygii</taxon>
        <taxon>Neopterygii</taxon>
        <taxon>Teleostei</taxon>
        <taxon>Ostariophysi</taxon>
        <taxon>Siluriformes</taxon>
        <taxon>Bagridae</taxon>
        <taxon>Hemibagrus</taxon>
    </lineage>
</organism>
<gene>
    <name evidence="15" type="ORF">QTP70_011826</name>
</gene>
<dbReference type="GO" id="GO:0008142">
    <property type="term" value="F:oxysterol binding"/>
    <property type="evidence" value="ECO:0007669"/>
    <property type="project" value="InterPro"/>
</dbReference>
<dbReference type="CDD" id="cd15159">
    <property type="entry name" value="7tmA_EBI2"/>
    <property type="match status" value="1"/>
</dbReference>
<sequence length="631" mass="70724">MKISISAFSLLIYQPVTMSELRNSSCTNLYSHHQVTRVLIPLAYSVICLVGLLGNSLALQVIYTKLTKLNSSTLYSANLAMSDLLFCLALPLRAIYYGLGFHWPMGEGLCKAVALLFYLNSYAGVNFMTCLAVDRFVSVALRPKCVWLRKIRNVKLICLLMWVLVLAQTLPLLSMQMTREEHDGKITCMEYPNFEQTVQGLPYMLIGAVVLGYGIPLGTILLCYSALSHRLRQAAKSNRLTERSGRTHRARTLIAGVVLVFVVCFSPYHIDLLQYMIRKLVYEPNCEELHSFQISLHITVCLMNFNACLDPFVYFFSCSGYKNKVLNLLKRHISPTLSSAAPNTTASARISACLADISSWMTAHQLKLNPSKTELLIIPGDPCPAQGLAISLSNSMISPSTTARNLGVTMDNQLSFSSHVTNVTRSCRFLLYNIRRIRPFLSTQATQVLVQSLVISRLDYCNSLLAGLPLNAIRPLQMIQNAAARLVFNLPNFSHTTPLLRSLHWLPVAARIRFKTLMLAYKAKNGPAPSYLKPLITPHTAPRSLRSTSTARLVPPSLREKGSYTSRLFSVLAPSWWNELPLGIRTAESLTVFKRQLKTYLFLKYLNILDDEGSGWQHVHLQLKQEVNSLD</sequence>
<keyword evidence="5 13" id="KW-1133">Transmembrane helix</keyword>
<comment type="caution">
    <text evidence="15">The sequence shown here is derived from an EMBL/GenBank/DDBJ whole genome shotgun (WGS) entry which is preliminary data.</text>
</comment>
<comment type="subcellular location">
    <subcellularLocation>
        <location evidence="1">Cell membrane</location>
        <topology evidence="1">Multi-pass membrane protein</topology>
    </subcellularLocation>
</comment>
<evidence type="ECO:0000313" key="16">
    <source>
        <dbReference type="Proteomes" id="UP001274896"/>
    </source>
</evidence>
<dbReference type="AlphaFoldDB" id="A0AAE0PZ25"/>
<accession>A0AAE0PZ25</accession>
<dbReference type="PROSITE" id="PS00237">
    <property type="entry name" value="G_PROTEIN_RECEP_F1_1"/>
    <property type="match status" value="1"/>
</dbReference>
<proteinExistence type="inferred from homology"/>
<protein>
    <recommendedName>
        <fullName evidence="14">G-protein coupled receptors family 1 profile domain-containing protein</fullName>
    </recommendedName>
</protein>
<feature type="transmembrane region" description="Helical" evidence="13">
    <location>
        <begin position="115"/>
        <end position="133"/>
    </location>
</feature>
<feature type="transmembrane region" description="Helical" evidence="13">
    <location>
        <begin position="248"/>
        <end position="270"/>
    </location>
</feature>
<evidence type="ECO:0000259" key="14">
    <source>
        <dbReference type="PROSITE" id="PS50262"/>
    </source>
</evidence>
<evidence type="ECO:0000256" key="3">
    <source>
        <dbReference type="ARBA" id="ARBA00022692"/>
    </source>
</evidence>
<evidence type="ECO:0000256" key="4">
    <source>
        <dbReference type="ARBA" id="ARBA00022859"/>
    </source>
</evidence>
<dbReference type="PANTHER" id="PTHR24237:SF7">
    <property type="entry name" value="G-PROTEIN COUPLED RECEPTOR 183"/>
    <property type="match status" value="1"/>
</dbReference>
<keyword evidence="16" id="KW-1185">Reference proteome</keyword>
<dbReference type="Proteomes" id="UP001274896">
    <property type="component" value="Unassembled WGS sequence"/>
</dbReference>
<keyword evidence="10 12" id="KW-0675">Receptor</keyword>
<keyword evidence="9" id="KW-1015">Disulfide bond</keyword>
<reference evidence="15" key="1">
    <citation type="submission" date="2023-06" db="EMBL/GenBank/DDBJ databases">
        <title>Male Hemibagrus guttatus genome.</title>
        <authorList>
            <person name="Bian C."/>
        </authorList>
    </citation>
    <scope>NUCLEOTIDE SEQUENCE</scope>
    <source>
        <strain evidence="15">Male_cb2023</strain>
        <tissue evidence="15">Muscle</tissue>
    </source>
</reference>
<dbReference type="SUPFAM" id="SSF81321">
    <property type="entry name" value="Family A G protein-coupled receptor-like"/>
    <property type="match status" value="1"/>
</dbReference>
<dbReference type="GO" id="GO:0004930">
    <property type="term" value="F:G protein-coupled receptor activity"/>
    <property type="evidence" value="ECO:0007669"/>
    <property type="project" value="UniProtKB-KW"/>
</dbReference>
<evidence type="ECO:0000256" key="10">
    <source>
        <dbReference type="ARBA" id="ARBA00023170"/>
    </source>
</evidence>
<keyword evidence="7" id="KW-1064">Adaptive immunity</keyword>
<evidence type="ECO:0000256" key="12">
    <source>
        <dbReference type="RuleBase" id="RU000688"/>
    </source>
</evidence>
<evidence type="ECO:0000256" key="11">
    <source>
        <dbReference type="ARBA" id="ARBA00023224"/>
    </source>
</evidence>
<keyword evidence="11 12" id="KW-0807">Transducer</keyword>
<name>A0AAE0PZ25_9TELE</name>
<dbReference type="Gene3D" id="1.20.1070.10">
    <property type="entry name" value="Rhodopsin 7-helix transmembrane proteins"/>
    <property type="match status" value="1"/>
</dbReference>
<dbReference type="InterPro" id="IPR017452">
    <property type="entry name" value="GPCR_Rhodpsn_7TM"/>
</dbReference>
<dbReference type="InterPro" id="IPR047160">
    <property type="entry name" value="GP183-like"/>
</dbReference>
<keyword evidence="4" id="KW-0391">Immunity</keyword>
<keyword evidence="2" id="KW-1003">Cell membrane</keyword>
<keyword evidence="6 12" id="KW-0297">G-protein coupled receptor</keyword>
<keyword evidence="8 13" id="KW-0472">Membrane</keyword>
<evidence type="ECO:0000256" key="7">
    <source>
        <dbReference type="ARBA" id="ARBA00023130"/>
    </source>
</evidence>
<dbReference type="PRINTS" id="PR01157">
    <property type="entry name" value="P2YPURNOCPTR"/>
</dbReference>
<comment type="similarity">
    <text evidence="12">Belongs to the G-protein coupled receptor 1 family.</text>
</comment>
<keyword evidence="3 12" id="KW-0812">Transmembrane</keyword>
<evidence type="ECO:0000256" key="6">
    <source>
        <dbReference type="ARBA" id="ARBA00023040"/>
    </source>
</evidence>
<feature type="transmembrane region" description="Helical" evidence="13">
    <location>
        <begin position="42"/>
        <end position="63"/>
    </location>
</feature>
<evidence type="ECO:0000256" key="1">
    <source>
        <dbReference type="ARBA" id="ARBA00004651"/>
    </source>
</evidence>
<dbReference type="FunFam" id="1.20.1070.10:FF:000017">
    <property type="entry name" value="lysophosphatidic acid receptor 4"/>
    <property type="match status" value="1"/>
</dbReference>
<dbReference type="PANTHER" id="PTHR24237">
    <property type="entry name" value="G-PROTEIN COUPLED RECEPTOR"/>
    <property type="match status" value="1"/>
</dbReference>
<evidence type="ECO:0000256" key="2">
    <source>
        <dbReference type="ARBA" id="ARBA00022475"/>
    </source>
</evidence>
<dbReference type="PROSITE" id="PS50262">
    <property type="entry name" value="G_PROTEIN_RECEP_F1_2"/>
    <property type="match status" value="1"/>
</dbReference>
<dbReference type="GO" id="GO:0005886">
    <property type="term" value="C:plasma membrane"/>
    <property type="evidence" value="ECO:0007669"/>
    <property type="project" value="UniProtKB-SubCell"/>
</dbReference>